<name>A0A2U0SFT3_9SPHN</name>
<gene>
    <name evidence="1" type="ORF">DD559_13000</name>
</gene>
<dbReference type="SUPFAM" id="SSF47226">
    <property type="entry name" value="Histidine-containing phosphotransfer domain, HPT domain"/>
    <property type="match status" value="1"/>
</dbReference>
<sequence>MAYESGAIDATLAAAVGDEPALIAELRTAFLDSVRSSVDMMRSSRGAEDWAGAALRLQSLAGSFGAVQLMALAEEAVRRSSQDGVLLRRIERAVERL</sequence>
<organism evidence="1 2">
    <name type="scientific">Sphingomonas pokkalii</name>
    <dbReference type="NCBI Taxonomy" id="2175090"/>
    <lineage>
        <taxon>Bacteria</taxon>
        <taxon>Pseudomonadati</taxon>
        <taxon>Pseudomonadota</taxon>
        <taxon>Alphaproteobacteria</taxon>
        <taxon>Sphingomonadales</taxon>
        <taxon>Sphingomonadaceae</taxon>
        <taxon>Sphingomonas</taxon>
    </lineage>
</organism>
<dbReference type="Proteomes" id="UP000245890">
    <property type="component" value="Unassembled WGS sequence"/>
</dbReference>
<reference evidence="1 2" key="1">
    <citation type="submission" date="2018-05" db="EMBL/GenBank/DDBJ databases">
        <title>Description of Sphingomonas pokkalii sp nov, isolated from the rhizosphere of saline tolerant pokkali rice and its draft genome analysis.</title>
        <authorList>
            <person name="Menon R."/>
            <person name="Kumari S."/>
            <person name="Rameshkumar N."/>
        </authorList>
    </citation>
    <scope>NUCLEOTIDE SEQUENCE [LARGE SCALE GENOMIC DNA]</scope>
    <source>
        <strain evidence="1 2">L3B27</strain>
    </source>
</reference>
<dbReference type="OrthoDB" id="7427752at2"/>
<dbReference type="RefSeq" id="WP_116469548.1">
    <property type="nucleotide sequence ID" value="NZ_QENQ01000001.1"/>
</dbReference>
<dbReference type="AlphaFoldDB" id="A0A2U0SFT3"/>
<dbReference type="InterPro" id="IPR036641">
    <property type="entry name" value="HPT_dom_sf"/>
</dbReference>
<dbReference type="GO" id="GO:0000160">
    <property type="term" value="P:phosphorelay signal transduction system"/>
    <property type="evidence" value="ECO:0007669"/>
    <property type="project" value="InterPro"/>
</dbReference>
<keyword evidence="2" id="KW-1185">Reference proteome</keyword>
<evidence type="ECO:0000313" key="1">
    <source>
        <dbReference type="EMBL" id="PVX30135.1"/>
    </source>
</evidence>
<proteinExistence type="predicted"/>
<dbReference type="Gene3D" id="1.20.120.160">
    <property type="entry name" value="HPT domain"/>
    <property type="match status" value="1"/>
</dbReference>
<evidence type="ECO:0000313" key="2">
    <source>
        <dbReference type="Proteomes" id="UP000245890"/>
    </source>
</evidence>
<dbReference type="EMBL" id="QENQ01000001">
    <property type="protein sequence ID" value="PVX30135.1"/>
    <property type="molecule type" value="Genomic_DNA"/>
</dbReference>
<accession>A0A2U0SFT3</accession>
<comment type="caution">
    <text evidence="1">The sequence shown here is derived from an EMBL/GenBank/DDBJ whole genome shotgun (WGS) entry which is preliminary data.</text>
</comment>
<protein>
    <submittedName>
        <fullName evidence="1">Hpt domain-containing protein</fullName>
    </submittedName>
</protein>